<feature type="transmembrane region" description="Helical" evidence="1">
    <location>
        <begin position="12"/>
        <end position="35"/>
    </location>
</feature>
<name>A0ABZ3EZ58_9FIRM</name>
<dbReference type="RefSeq" id="WP_342759110.1">
    <property type="nucleotide sequence ID" value="NZ_CP146256.1"/>
</dbReference>
<keyword evidence="1" id="KW-0472">Membrane</keyword>
<protein>
    <submittedName>
        <fullName evidence="2">Cyclic lactone autoinducer peptide</fullName>
    </submittedName>
</protein>
<reference evidence="2 3" key="1">
    <citation type="submission" date="2024-02" db="EMBL/GenBank/DDBJ databases">
        <title>Bacterial strain from lacustrine sediment.</title>
        <authorList>
            <person name="Petit C."/>
            <person name="Fadhlaoui K."/>
        </authorList>
    </citation>
    <scope>NUCLEOTIDE SEQUENCE [LARGE SCALE GENOMIC DNA]</scope>
    <source>
        <strain evidence="2 3">IPX-CK</strain>
    </source>
</reference>
<evidence type="ECO:0000313" key="3">
    <source>
        <dbReference type="Proteomes" id="UP001451571"/>
    </source>
</evidence>
<accession>A0ABZ3EZ58</accession>
<proteinExistence type="predicted"/>
<dbReference type="Proteomes" id="UP001451571">
    <property type="component" value="Chromosome"/>
</dbReference>
<organism evidence="2 3">
    <name type="scientific">Kineothrix sedimenti</name>
    <dbReference type="NCBI Taxonomy" id="3123317"/>
    <lineage>
        <taxon>Bacteria</taxon>
        <taxon>Bacillati</taxon>
        <taxon>Bacillota</taxon>
        <taxon>Clostridia</taxon>
        <taxon>Lachnospirales</taxon>
        <taxon>Lachnospiraceae</taxon>
        <taxon>Kineothrix</taxon>
    </lineage>
</organism>
<gene>
    <name evidence="2" type="ORF">V6984_07225</name>
</gene>
<evidence type="ECO:0000313" key="2">
    <source>
        <dbReference type="EMBL" id="XAH75543.1"/>
    </source>
</evidence>
<evidence type="ECO:0000256" key="1">
    <source>
        <dbReference type="SAM" id="Phobius"/>
    </source>
</evidence>
<sequence length="51" mass="5861">MKMKKNIVCKTLGIMNCLALMMVVQTANVCCTWIFHQPEFPEAANKFKKVQ</sequence>
<dbReference type="NCBIfam" id="TIGR04223">
    <property type="entry name" value="quorum_AgrD"/>
    <property type="match status" value="1"/>
</dbReference>
<dbReference type="EMBL" id="CP146256">
    <property type="protein sequence ID" value="XAH75543.1"/>
    <property type="molecule type" value="Genomic_DNA"/>
</dbReference>
<dbReference type="InterPro" id="IPR009229">
    <property type="entry name" value="AgrD"/>
</dbReference>
<keyword evidence="1" id="KW-0812">Transmembrane</keyword>
<keyword evidence="3" id="KW-1185">Reference proteome</keyword>
<keyword evidence="1" id="KW-1133">Transmembrane helix</keyword>